<proteinExistence type="predicted"/>
<evidence type="ECO:0000313" key="1">
    <source>
        <dbReference type="EMBL" id="KRR04264.1"/>
    </source>
</evidence>
<dbReference type="AlphaFoldDB" id="A0A0R3L8J9"/>
<protein>
    <submittedName>
        <fullName evidence="1">Uncharacterized protein</fullName>
    </submittedName>
</protein>
<reference evidence="1 2" key="1">
    <citation type="submission" date="2014-03" db="EMBL/GenBank/DDBJ databases">
        <title>Bradyrhizobium valentinum sp. nov., isolated from effective nodules of Lupinus mariae-josephae, a lupine endemic of basic-lime soils in Eastern Spain.</title>
        <authorList>
            <person name="Duran D."/>
            <person name="Rey L."/>
            <person name="Navarro A."/>
            <person name="Busquets A."/>
            <person name="Imperial J."/>
            <person name="Ruiz-Argueso T."/>
        </authorList>
    </citation>
    <scope>NUCLEOTIDE SEQUENCE [LARGE SCALE GENOMIC DNA]</scope>
    <source>
        <strain evidence="1 2">LmjM3</strain>
    </source>
</reference>
<dbReference type="Proteomes" id="UP000051913">
    <property type="component" value="Unassembled WGS sequence"/>
</dbReference>
<sequence length="169" mass="18713">MPLRLMPGVSNNGCCTDDEQPSEIAISLLGDAAEPLLAPRRMLPRRKSDPCRKIPTGFEVTRVCDSRSNGRGPDHANPGHGLEAAPHVIGTMLGVNGAIQSPDLQFQSSELIDNGLQRLFHRRWKSFAVTFVRDDRGKLRETFASRRRNEAELGKVGSERIDQLRALTD</sequence>
<accession>A0A0R3L8J9</accession>
<organism evidence="1 2">
    <name type="scientific">Bradyrhizobium valentinum</name>
    <dbReference type="NCBI Taxonomy" id="1518501"/>
    <lineage>
        <taxon>Bacteria</taxon>
        <taxon>Pseudomonadati</taxon>
        <taxon>Pseudomonadota</taxon>
        <taxon>Alphaproteobacteria</taxon>
        <taxon>Hyphomicrobiales</taxon>
        <taxon>Nitrobacteraceae</taxon>
        <taxon>Bradyrhizobium</taxon>
    </lineage>
</organism>
<keyword evidence="2" id="KW-1185">Reference proteome</keyword>
<comment type="caution">
    <text evidence="1">The sequence shown here is derived from an EMBL/GenBank/DDBJ whole genome shotgun (WGS) entry which is preliminary data.</text>
</comment>
<dbReference type="EMBL" id="LLXX01000128">
    <property type="protein sequence ID" value="KRR04264.1"/>
    <property type="molecule type" value="Genomic_DNA"/>
</dbReference>
<evidence type="ECO:0000313" key="2">
    <source>
        <dbReference type="Proteomes" id="UP000051913"/>
    </source>
</evidence>
<gene>
    <name evidence="1" type="ORF">CP49_23885</name>
</gene>
<name>A0A0R3L8J9_9BRAD</name>